<dbReference type="AlphaFoldDB" id="A0A211ZPN7"/>
<organism evidence="17 18">
    <name type="scientific">Inquilinus limosus</name>
    <dbReference type="NCBI Taxonomy" id="171674"/>
    <lineage>
        <taxon>Bacteria</taxon>
        <taxon>Pseudomonadati</taxon>
        <taxon>Pseudomonadota</taxon>
        <taxon>Alphaproteobacteria</taxon>
        <taxon>Rhodospirillales</taxon>
        <taxon>Rhodospirillaceae</taxon>
        <taxon>Inquilinus</taxon>
    </lineage>
</organism>
<evidence type="ECO:0000256" key="6">
    <source>
        <dbReference type="ARBA" id="ARBA00022676"/>
    </source>
</evidence>
<dbReference type="InterPro" id="IPR001460">
    <property type="entry name" value="PCN-bd_Tpept"/>
</dbReference>
<evidence type="ECO:0000259" key="15">
    <source>
        <dbReference type="Pfam" id="PF00912"/>
    </source>
</evidence>
<keyword evidence="7" id="KW-0808">Transferase</keyword>
<evidence type="ECO:0000256" key="13">
    <source>
        <dbReference type="SAM" id="Phobius"/>
    </source>
</evidence>
<evidence type="ECO:0000256" key="9">
    <source>
        <dbReference type="ARBA" id="ARBA00023268"/>
    </source>
</evidence>
<dbReference type="InterPro" id="IPR023346">
    <property type="entry name" value="Lysozyme-like_dom_sf"/>
</dbReference>
<dbReference type="SUPFAM" id="SSF53955">
    <property type="entry name" value="Lysozyme-like"/>
    <property type="match status" value="1"/>
</dbReference>
<accession>A0A211ZPN7</accession>
<dbReference type="Gene3D" id="1.10.3810.10">
    <property type="entry name" value="Biosynthetic peptidoglycan transglycosylase-like"/>
    <property type="match status" value="1"/>
</dbReference>
<evidence type="ECO:0000256" key="8">
    <source>
        <dbReference type="ARBA" id="ARBA00022801"/>
    </source>
</evidence>
<keyword evidence="13" id="KW-0812">Transmembrane</keyword>
<keyword evidence="5" id="KW-0645">Protease</keyword>
<feature type="domain" description="Penicillin-binding protein transpeptidase" evidence="14">
    <location>
        <begin position="308"/>
        <end position="533"/>
    </location>
</feature>
<evidence type="ECO:0000313" key="18">
    <source>
        <dbReference type="Proteomes" id="UP000196655"/>
    </source>
</evidence>
<dbReference type="InterPro" id="IPR009647">
    <property type="entry name" value="PBP_C"/>
</dbReference>
<dbReference type="PANTHER" id="PTHR32282">
    <property type="entry name" value="BINDING PROTEIN TRANSPEPTIDASE, PUTATIVE-RELATED"/>
    <property type="match status" value="1"/>
</dbReference>
<dbReference type="STRING" id="1122125.GCA_000423185_00313"/>
<dbReference type="GO" id="GO:0008658">
    <property type="term" value="F:penicillin binding"/>
    <property type="evidence" value="ECO:0007669"/>
    <property type="project" value="InterPro"/>
</dbReference>
<dbReference type="Pfam" id="PF00905">
    <property type="entry name" value="Transpeptidase"/>
    <property type="match status" value="1"/>
</dbReference>
<keyword evidence="13" id="KW-1133">Transmembrane helix</keyword>
<reference evidence="18" key="1">
    <citation type="submission" date="2017-05" db="EMBL/GenBank/DDBJ databases">
        <authorList>
            <person name="Macchi M."/>
            <person name="Festa S."/>
            <person name="Coppotelli B.M."/>
            <person name="Morelli I.S."/>
        </authorList>
    </citation>
    <scope>NUCLEOTIDE SEQUENCE [LARGE SCALE GENOMIC DNA]</scope>
    <source>
        <strain evidence="18">I</strain>
    </source>
</reference>
<dbReference type="GO" id="GO:0004180">
    <property type="term" value="F:carboxypeptidase activity"/>
    <property type="evidence" value="ECO:0007669"/>
    <property type="project" value="UniProtKB-KW"/>
</dbReference>
<dbReference type="UniPathway" id="UPA00219"/>
<comment type="catalytic activity">
    <reaction evidence="11">
        <text>[GlcNAc-(1-&gt;4)-Mur2Ac(oyl-L-Ala-gamma-D-Glu-L-Lys-D-Ala-D-Ala)](n)-di-trans,octa-cis-undecaprenyl diphosphate + beta-D-GlcNAc-(1-&gt;4)-Mur2Ac(oyl-L-Ala-gamma-D-Glu-L-Lys-D-Ala-D-Ala)-di-trans,octa-cis-undecaprenyl diphosphate = [GlcNAc-(1-&gt;4)-Mur2Ac(oyl-L-Ala-gamma-D-Glu-L-Lys-D-Ala-D-Ala)](n+1)-di-trans,octa-cis-undecaprenyl diphosphate + di-trans,octa-cis-undecaprenyl diphosphate + H(+)</text>
        <dbReference type="Rhea" id="RHEA:23708"/>
        <dbReference type="Rhea" id="RHEA-COMP:9602"/>
        <dbReference type="Rhea" id="RHEA-COMP:9603"/>
        <dbReference type="ChEBI" id="CHEBI:15378"/>
        <dbReference type="ChEBI" id="CHEBI:58405"/>
        <dbReference type="ChEBI" id="CHEBI:60033"/>
        <dbReference type="ChEBI" id="CHEBI:78435"/>
        <dbReference type="EC" id="2.4.99.28"/>
    </reaction>
</comment>
<dbReference type="RefSeq" id="WP_088151003.1">
    <property type="nucleotide sequence ID" value="NZ_NHON01000015.1"/>
</dbReference>
<dbReference type="InterPro" id="IPR001264">
    <property type="entry name" value="Glyco_trans_51"/>
</dbReference>
<evidence type="ECO:0000313" key="17">
    <source>
        <dbReference type="EMBL" id="OWJ67258.1"/>
    </source>
</evidence>
<dbReference type="Pfam" id="PF00912">
    <property type="entry name" value="Transgly"/>
    <property type="match status" value="1"/>
</dbReference>
<feature type="transmembrane region" description="Helical" evidence="13">
    <location>
        <begin position="12"/>
        <end position="32"/>
    </location>
</feature>
<evidence type="ECO:0000256" key="5">
    <source>
        <dbReference type="ARBA" id="ARBA00022670"/>
    </source>
</evidence>
<keyword evidence="9" id="KW-0511">Multifunctional enzyme</keyword>
<dbReference type="EMBL" id="NHON01000015">
    <property type="protein sequence ID" value="OWJ67258.1"/>
    <property type="molecule type" value="Genomic_DNA"/>
</dbReference>
<keyword evidence="6" id="KW-0328">Glycosyltransferase</keyword>
<comment type="caution">
    <text evidence="17">The sequence shown here is derived from an EMBL/GenBank/DDBJ whole genome shotgun (WGS) entry which is preliminary data.</text>
</comment>
<protein>
    <recommendedName>
        <fullName evidence="10">peptidoglycan glycosyltransferase</fullName>
        <ecNumber evidence="10">2.4.99.28</ecNumber>
    </recommendedName>
</protein>
<evidence type="ECO:0000256" key="10">
    <source>
        <dbReference type="ARBA" id="ARBA00044770"/>
    </source>
</evidence>
<evidence type="ECO:0000256" key="2">
    <source>
        <dbReference type="ARBA" id="ARBA00007090"/>
    </source>
</evidence>
<evidence type="ECO:0000256" key="11">
    <source>
        <dbReference type="ARBA" id="ARBA00049902"/>
    </source>
</evidence>
<dbReference type="SUPFAM" id="SSF56601">
    <property type="entry name" value="beta-lactamase/transpeptidase-like"/>
    <property type="match status" value="1"/>
</dbReference>
<sequence length="707" mass="75963">MAATRGIWRRIAIEAGAFTVLAVLVVGTAFWLDARYPPALDRYLDRSTIVLDKDGQLLRAFTARDGTWRLKAMVGDVSPLYLALLQAYEDKRFRRHLGIDPLSTARAFGQMVRHGGVVSGASTLTMQAVRLLEPRPRTLGSKLIEMARALQLEMHYSKDEILGIYLTLAPFGGNLEGVRAASLAYFGKEPKLLTPGEAALLVALPQSPTRLRPDRFPKSARAARDRVLMRVAAAGALDPQAAREATEQPTPTTRQPLPFRAPHLAERLLAGNRDEEVLRSTIDGRLQAGLEELADRSLRGLDASSNLAAVVVENATGRVVGYLGSGTFFEERRDGQMDLARAVRSPGSALKPFIYGMGFEDRIILPETVVLDLPMRFGDYAPSNFDPGFSGEVSVREALQRSLNIPAVQMLDHVGPARFAARLRQAGAPLRFDDPTVLPSLAVALGGGGTTLLDLVRLYAGIARGGIVPDLVWRADAPPSGDDGPRILDPSAAWYVTDILASAPPPVAMADPGLMRDGRRIAFKTGTSYGFRDAWAIGFDAEHTIGVWVGRPDGSPSPDRFGRNTAAPLLFRAFALLPPPTRDVVGPAPSGTPVLRAEDLPPRLKRLAAGPVSLAPLPSLAGLEPLVIAFPADGAAVERPQDGDRFGSLSLVATGGRRPFLWMVDGRPIPSSPLKRDADWTPPGPGAAQITVIDATGATATARVWLR</sequence>
<comment type="pathway">
    <text evidence="1">Cell wall biogenesis; peptidoglycan biosynthesis.</text>
</comment>
<evidence type="ECO:0000256" key="1">
    <source>
        <dbReference type="ARBA" id="ARBA00004752"/>
    </source>
</evidence>
<dbReference type="Gene3D" id="3.40.710.10">
    <property type="entry name" value="DD-peptidase/beta-lactamase superfamily"/>
    <property type="match status" value="1"/>
</dbReference>
<dbReference type="OrthoDB" id="9766909at2"/>
<dbReference type="GO" id="GO:0009252">
    <property type="term" value="P:peptidoglycan biosynthetic process"/>
    <property type="evidence" value="ECO:0007669"/>
    <property type="project" value="UniProtKB-UniPathway"/>
</dbReference>
<dbReference type="Proteomes" id="UP000196655">
    <property type="component" value="Unassembled WGS sequence"/>
</dbReference>
<comment type="similarity">
    <text evidence="3">In the N-terminal section; belongs to the glycosyltransferase 51 family.</text>
</comment>
<proteinExistence type="inferred from homology"/>
<dbReference type="GO" id="GO:0006508">
    <property type="term" value="P:proteolysis"/>
    <property type="evidence" value="ECO:0007669"/>
    <property type="project" value="UniProtKB-KW"/>
</dbReference>
<keyword evidence="4" id="KW-0121">Carboxypeptidase</keyword>
<evidence type="ECO:0000259" key="14">
    <source>
        <dbReference type="Pfam" id="PF00905"/>
    </source>
</evidence>
<dbReference type="InterPro" id="IPR036950">
    <property type="entry name" value="PBP_transglycosylase"/>
</dbReference>
<evidence type="ECO:0000256" key="12">
    <source>
        <dbReference type="SAM" id="MobiDB-lite"/>
    </source>
</evidence>
<dbReference type="InterPro" id="IPR012338">
    <property type="entry name" value="Beta-lactam/transpept-like"/>
</dbReference>
<dbReference type="InterPro" id="IPR050396">
    <property type="entry name" value="Glycosyltr_51/Transpeptidase"/>
</dbReference>
<dbReference type="EC" id="2.4.99.28" evidence="10"/>
<feature type="region of interest" description="Disordered" evidence="12">
    <location>
        <begin position="238"/>
        <end position="258"/>
    </location>
</feature>
<dbReference type="GO" id="GO:0030288">
    <property type="term" value="C:outer membrane-bounded periplasmic space"/>
    <property type="evidence" value="ECO:0007669"/>
    <property type="project" value="TreeGrafter"/>
</dbReference>
<evidence type="ECO:0000256" key="7">
    <source>
        <dbReference type="ARBA" id="ARBA00022679"/>
    </source>
</evidence>
<name>A0A211ZPN7_9PROT</name>
<keyword evidence="13" id="KW-0472">Membrane</keyword>
<dbReference type="PANTHER" id="PTHR32282:SF15">
    <property type="entry name" value="PENICILLIN-BINDING PROTEIN 1C"/>
    <property type="match status" value="1"/>
</dbReference>
<dbReference type="InterPro" id="IPR011815">
    <property type="entry name" value="PBP_1c"/>
</dbReference>
<dbReference type="NCBIfam" id="TIGR02073">
    <property type="entry name" value="PBP_1c"/>
    <property type="match status" value="1"/>
</dbReference>
<evidence type="ECO:0000259" key="16">
    <source>
        <dbReference type="Pfam" id="PF06832"/>
    </source>
</evidence>
<keyword evidence="18" id="KW-1185">Reference proteome</keyword>
<gene>
    <name evidence="17" type="ORF">BWR60_10695</name>
</gene>
<keyword evidence="8" id="KW-0378">Hydrolase</keyword>
<feature type="domain" description="Glycosyl transferase family 51" evidence="15">
    <location>
        <begin position="58"/>
        <end position="230"/>
    </location>
</feature>
<dbReference type="Pfam" id="PF06832">
    <property type="entry name" value="BiPBP_C"/>
    <property type="match status" value="1"/>
</dbReference>
<evidence type="ECO:0000256" key="3">
    <source>
        <dbReference type="ARBA" id="ARBA00007739"/>
    </source>
</evidence>
<dbReference type="GO" id="GO:0008955">
    <property type="term" value="F:peptidoglycan glycosyltransferase activity"/>
    <property type="evidence" value="ECO:0007669"/>
    <property type="project" value="UniProtKB-EC"/>
</dbReference>
<feature type="domain" description="Penicillin-binding C-terminal" evidence="16">
    <location>
        <begin position="624"/>
        <end position="703"/>
    </location>
</feature>
<evidence type="ECO:0000256" key="4">
    <source>
        <dbReference type="ARBA" id="ARBA00022645"/>
    </source>
</evidence>
<comment type="similarity">
    <text evidence="2">In the C-terminal section; belongs to the transpeptidase family.</text>
</comment>